<gene>
    <name evidence="1" type="ORF">OJ252_2383</name>
</gene>
<evidence type="ECO:0000313" key="1">
    <source>
        <dbReference type="EMBL" id="KAJ1608898.1"/>
    </source>
</evidence>
<sequence>MKSNALIESSSYWFLRNYEHITQESKHVCVLSSNPAKNLMDSAVELKYNEQLNDMVLRYGDNIVELDRCNSLFINNLSSIYDLFLILLERISECCIKVDAIKQGFIILQSRLNALSQLHGKVRGFISKTLVCPNLINKIKYGELNWDYCPSLMCLLERFDSLQNICTKRTNIECELNLLYGSLIRIAVTRLKHDISLIFSTNESVLILLRADFSKSKVNSELMKRSQIIKFLMSNTTELNFFQEEYINFAKCWFSKVVEKIEELCGSKEHDILITSKEYDKYSSLIFEREKILDNFYMMMSEPINDKFFSESNVFRMEDIFFNSQKMIYMAFISIYEQSKQLFSDSLKYILFQIFSEHFIKISNLFQLSILKTNDTIGLAIVYNILLRFNCLSESKLKVFSNAIVDSGVLFEYYEKQIRSIYASLETSVLYHLSSLSSLSGRELIKMCISDKLSHINPITRRVSDLLIILSKLLDESNVHGNNVMKLISIVKTSLTSWLELSNSLLQSECNIGDEEGYVFIINNVDVIISALNGKMGVFVDDFQIIFCEYIHKYIESRFIRAYPDIQKVIDLDISLDKMDSQYIIEIFECFSGNWKEKIDVEIQAILTSFSNFNTSEEVLRLLGTTIAVKYSKFVNIVKAKLGEKTLFKKNKIDIEEILNYIQTCLHPVDQRIR</sequence>
<reference evidence="1" key="1">
    <citation type="submission" date="2022-10" db="EMBL/GenBank/DDBJ databases">
        <title>Adaptive evolution leads to modifications in subtelomeric GC content in a zoonotic Cryptosporidium species.</title>
        <authorList>
            <person name="Li J."/>
            <person name="Feng Y."/>
            <person name="Xiao L."/>
        </authorList>
    </citation>
    <scope>NUCLEOTIDE SEQUENCE</scope>
    <source>
        <strain evidence="1">25894</strain>
    </source>
</reference>
<dbReference type="PANTHER" id="PTHR14190:SF7">
    <property type="entry name" value="VACUOLAR PROTEIN SORTING-ASSOCIATED PROTEIN 52 HOMOLOG"/>
    <property type="match status" value="1"/>
</dbReference>
<comment type="caution">
    <text evidence="1">The sequence shown here is derived from an EMBL/GenBank/DDBJ whole genome shotgun (WGS) entry which is preliminary data.</text>
</comment>
<proteinExistence type="predicted"/>
<dbReference type="InterPro" id="IPR007258">
    <property type="entry name" value="Vps52"/>
</dbReference>
<accession>A0ABQ8P5B3</accession>
<name>A0ABQ8P5B3_9CRYT</name>
<organism evidence="1 2">
    <name type="scientific">Cryptosporidium canis</name>
    <dbReference type="NCBI Taxonomy" id="195482"/>
    <lineage>
        <taxon>Eukaryota</taxon>
        <taxon>Sar</taxon>
        <taxon>Alveolata</taxon>
        <taxon>Apicomplexa</taxon>
        <taxon>Conoidasida</taxon>
        <taxon>Coccidia</taxon>
        <taxon>Eucoccidiorida</taxon>
        <taxon>Eimeriorina</taxon>
        <taxon>Cryptosporidiidae</taxon>
        <taxon>Cryptosporidium</taxon>
    </lineage>
</organism>
<keyword evidence="2" id="KW-1185">Reference proteome</keyword>
<dbReference type="PANTHER" id="PTHR14190">
    <property type="entry name" value="SUPPRESSOR OF ACTIN MUTATIONS 2/VACUOLAR PROTEIN SORTING 52"/>
    <property type="match status" value="1"/>
</dbReference>
<protein>
    <submittedName>
        <fullName evidence="1">Vacuolar sorting protein VPS52</fullName>
    </submittedName>
</protein>
<dbReference type="Proteomes" id="UP001071777">
    <property type="component" value="Unassembled WGS sequence"/>
</dbReference>
<evidence type="ECO:0000313" key="2">
    <source>
        <dbReference type="Proteomes" id="UP001071777"/>
    </source>
</evidence>
<dbReference type="EMBL" id="JAPCXB010000089">
    <property type="protein sequence ID" value="KAJ1608898.1"/>
    <property type="molecule type" value="Genomic_DNA"/>
</dbReference>